<evidence type="ECO:0000313" key="2">
    <source>
        <dbReference type="Proteomes" id="UP000001887"/>
    </source>
</evidence>
<dbReference type="AlphaFoldDB" id="D2R9H9"/>
<dbReference type="Proteomes" id="UP000001887">
    <property type="component" value="Chromosome"/>
</dbReference>
<evidence type="ECO:0000313" key="1">
    <source>
        <dbReference type="EMBL" id="ADB17729.1"/>
    </source>
</evidence>
<gene>
    <name evidence="1" type="ordered locus">Psta_3065</name>
</gene>
<dbReference type="EMBL" id="CP001848">
    <property type="protein sequence ID" value="ADB17729.1"/>
    <property type="molecule type" value="Genomic_DNA"/>
</dbReference>
<organism evidence="1 2">
    <name type="scientific">Pirellula staleyi (strain ATCC 27377 / DSM 6068 / ICPB 4128)</name>
    <name type="common">Pirella staleyi</name>
    <dbReference type="NCBI Taxonomy" id="530564"/>
    <lineage>
        <taxon>Bacteria</taxon>
        <taxon>Pseudomonadati</taxon>
        <taxon>Planctomycetota</taxon>
        <taxon>Planctomycetia</taxon>
        <taxon>Pirellulales</taxon>
        <taxon>Pirellulaceae</taxon>
        <taxon>Pirellula</taxon>
    </lineage>
</organism>
<dbReference type="HOGENOM" id="CLU_2509838_0_0_0"/>
<protein>
    <submittedName>
        <fullName evidence="1">Uncharacterized protein</fullName>
    </submittedName>
</protein>
<accession>D2R9H9</accession>
<dbReference type="KEGG" id="psl:Psta_3065"/>
<name>D2R9H9_PIRSD</name>
<keyword evidence="2" id="KW-1185">Reference proteome</keyword>
<sequence length="85" mass="9123" precursor="true">MLPAKPLGNFCATSCLFSCGEIAALAQIAGPRNHSGLSAGEILSRQVPVRGPDLRVRPAVNVILSCDSHCWTSQQCHPVLHDMDR</sequence>
<reference evidence="1 2" key="1">
    <citation type="journal article" date="2009" name="Stand. Genomic Sci.">
        <title>Complete genome sequence of Pirellula staleyi type strain (ATCC 27377).</title>
        <authorList>
            <person name="Clum A."/>
            <person name="Tindall B.J."/>
            <person name="Sikorski J."/>
            <person name="Ivanova N."/>
            <person name="Mavrommatis K."/>
            <person name="Lucas S."/>
            <person name="Glavina del Rio T."/>
            <person name="Nolan M."/>
            <person name="Chen F."/>
            <person name="Tice H."/>
            <person name="Pitluck S."/>
            <person name="Cheng J.F."/>
            <person name="Chertkov O."/>
            <person name="Brettin T."/>
            <person name="Han C."/>
            <person name="Detter J.C."/>
            <person name="Kuske C."/>
            <person name="Bruce D."/>
            <person name="Goodwin L."/>
            <person name="Ovchinikova G."/>
            <person name="Pati A."/>
            <person name="Mikhailova N."/>
            <person name="Chen A."/>
            <person name="Palaniappan K."/>
            <person name="Land M."/>
            <person name="Hauser L."/>
            <person name="Chang Y.J."/>
            <person name="Jeffries C.D."/>
            <person name="Chain P."/>
            <person name="Rohde M."/>
            <person name="Goker M."/>
            <person name="Bristow J."/>
            <person name="Eisen J.A."/>
            <person name="Markowitz V."/>
            <person name="Hugenholtz P."/>
            <person name="Kyrpides N.C."/>
            <person name="Klenk H.P."/>
            <person name="Lapidus A."/>
        </authorList>
    </citation>
    <scope>NUCLEOTIDE SEQUENCE [LARGE SCALE GENOMIC DNA]</scope>
    <source>
        <strain evidence="2">ATCC 27377 / DSM 6068 / ICPB 4128</strain>
    </source>
</reference>
<proteinExistence type="predicted"/>